<reference evidence="2" key="1">
    <citation type="submission" date="2014-09" db="EMBL/GenBank/DDBJ databases">
        <authorList>
            <person name="Sharma Rahul"/>
            <person name="Thines Marco"/>
        </authorList>
    </citation>
    <scope>NUCLEOTIDE SEQUENCE [LARGE SCALE GENOMIC DNA]</scope>
</reference>
<organism evidence="1 2">
    <name type="scientific">Plasmopara halstedii</name>
    <name type="common">Downy mildew of sunflower</name>
    <dbReference type="NCBI Taxonomy" id="4781"/>
    <lineage>
        <taxon>Eukaryota</taxon>
        <taxon>Sar</taxon>
        <taxon>Stramenopiles</taxon>
        <taxon>Oomycota</taxon>
        <taxon>Peronosporomycetes</taxon>
        <taxon>Peronosporales</taxon>
        <taxon>Peronosporaceae</taxon>
        <taxon>Plasmopara</taxon>
    </lineage>
</organism>
<protein>
    <submittedName>
        <fullName evidence="1">Uncharacterized protein</fullName>
    </submittedName>
</protein>
<proteinExistence type="predicted"/>
<sequence>MVCTKAGGVSTDCGSRELFVRNGFFQQIGTSEDIANGNKTKFLASIDIRWP</sequence>
<dbReference type="AlphaFoldDB" id="A0A0P1AZ35"/>
<dbReference type="Proteomes" id="UP000054928">
    <property type="component" value="Unassembled WGS sequence"/>
</dbReference>
<evidence type="ECO:0000313" key="1">
    <source>
        <dbReference type="EMBL" id="CEG47741.1"/>
    </source>
</evidence>
<dbReference type="EMBL" id="CCYD01002753">
    <property type="protein sequence ID" value="CEG47741.1"/>
    <property type="molecule type" value="Genomic_DNA"/>
</dbReference>
<dbReference type="RefSeq" id="XP_024584110.1">
    <property type="nucleotide sequence ID" value="XM_024718741.1"/>
</dbReference>
<evidence type="ECO:0000313" key="2">
    <source>
        <dbReference type="Proteomes" id="UP000054928"/>
    </source>
</evidence>
<keyword evidence="2" id="KW-1185">Reference proteome</keyword>
<accession>A0A0P1AZ35</accession>
<name>A0A0P1AZ35_PLAHL</name>
<dbReference type="GeneID" id="36399938"/>